<reference evidence="1 2" key="1">
    <citation type="submission" date="2020-08" db="EMBL/GenBank/DDBJ databases">
        <title>Genomic Encyclopedia of Type Strains, Phase IV (KMG-IV): sequencing the most valuable type-strain genomes for metagenomic binning, comparative biology and taxonomic classification.</title>
        <authorList>
            <person name="Goeker M."/>
        </authorList>
    </citation>
    <scope>NUCLEOTIDE SEQUENCE [LARGE SCALE GENOMIC DNA]</scope>
    <source>
        <strain evidence="1 2">DSM 101791</strain>
    </source>
</reference>
<evidence type="ECO:0000313" key="1">
    <source>
        <dbReference type="EMBL" id="MBB5235165.1"/>
    </source>
</evidence>
<keyword evidence="2" id="KW-1185">Reference proteome</keyword>
<protein>
    <submittedName>
        <fullName evidence="1">Uncharacterized protein</fullName>
    </submittedName>
</protein>
<comment type="caution">
    <text evidence="1">The sequence shown here is derived from an EMBL/GenBank/DDBJ whole genome shotgun (WGS) entry which is preliminary data.</text>
</comment>
<proteinExistence type="predicted"/>
<dbReference type="RefSeq" id="WP_246363338.1">
    <property type="nucleotide sequence ID" value="NZ_JACHFN010000009.1"/>
</dbReference>
<dbReference type="SUPFAM" id="SSF89372">
    <property type="entry name" value="Fucose-specific lectin"/>
    <property type="match status" value="2"/>
</dbReference>
<dbReference type="EMBL" id="JACHFN010000009">
    <property type="protein sequence ID" value="MBB5235165.1"/>
    <property type="molecule type" value="Genomic_DNA"/>
</dbReference>
<gene>
    <name evidence="1" type="ORF">HNQ09_002613</name>
</gene>
<name>A0A7W8GGH6_9DEIO</name>
<dbReference type="AlphaFoldDB" id="A0A7W8GGH6"/>
<accession>A0A7W8GGH6</accession>
<evidence type="ECO:0000313" key="2">
    <source>
        <dbReference type="Proteomes" id="UP000525389"/>
    </source>
</evidence>
<dbReference type="Proteomes" id="UP000525389">
    <property type="component" value="Unassembled WGS sequence"/>
</dbReference>
<sequence>MRRMHTAAPRGPRDRAGAVAGHSLRAGLLAALLAASLARSLGAGAAPLPAPSGPARPVRELQLAAAPDGALVLAVLADADTFSSGRGTFVARQLNVWRRSGGGWQALGGALNYDHPRPLSSLNLALDERGTPVLAWNENYGDNDIVVFRAWQEKAGAWTDWRARYLGDDLPYAARTRALAARGGEPVLAWGETLRTPYGSRLTVRTWDPGAKVWTRGPAFNDPAAFSRTPALALDASGRPTVAWLQGDVLASNVYARRWTGSGWAALGGSLNRQPGRYVASTRLALDASGRPVVAWLEDAGGEDALFVSRWTGGAWAALGGRLGSGSASAPALALDRGGRALVAWVEERGGVGRVRLARWVGSAWQDLGGVNRDARRDARSPALAVDASGAAVLAWREDVGGVYRVQLRQFAP</sequence>
<organism evidence="1 2">
    <name type="scientific">Deinococcus budaensis</name>
    <dbReference type="NCBI Taxonomy" id="1665626"/>
    <lineage>
        <taxon>Bacteria</taxon>
        <taxon>Thermotogati</taxon>
        <taxon>Deinococcota</taxon>
        <taxon>Deinococci</taxon>
        <taxon>Deinococcales</taxon>
        <taxon>Deinococcaceae</taxon>
        <taxon>Deinococcus</taxon>
    </lineage>
</organism>